<evidence type="ECO:0000256" key="1">
    <source>
        <dbReference type="ARBA" id="ARBA00012528"/>
    </source>
</evidence>
<dbReference type="InterPro" id="IPR058544">
    <property type="entry name" value="ETR1_N"/>
</dbReference>
<feature type="domain" description="GGDEF" evidence="5">
    <location>
        <begin position="190"/>
        <end position="319"/>
    </location>
</feature>
<comment type="catalytic activity">
    <reaction evidence="2">
        <text>2 GTP = 3',3'-c-di-GMP + 2 diphosphate</text>
        <dbReference type="Rhea" id="RHEA:24898"/>
        <dbReference type="ChEBI" id="CHEBI:33019"/>
        <dbReference type="ChEBI" id="CHEBI:37565"/>
        <dbReference type="ChEBI" id="CHEBI:58805"/>
        <dbReference type="EC" id="2.7.7.65"/>
    </reaction>
</comment>
<dbReference type="PROSITE" id="PS50887">
    <property type="entry name" value="GGDEF"/>
    <property type="match status" value="1"/>
</dbReference>
<dbReference type="EC" id="2.7.7.65" evidence="1"/>
<gene>
    <name evidence="6" type="ORF">OLW01_10605</name>
</gene>
<dbReference type="SUPFAM" id="SSF55073">
    <property type="entry name" value="Nucleotide cyclase"/>
    <property type="match status" value="1"/>
</dbReference>
<keyword evidence="4" id="KW-0812">Transmembrane</keyword>
<feature type="transmembrane region" description="Helical" evidence="4">
    <location>
        <begin position="57"/>
        <end position="80"/>
    </location>
</feature>
<reference evidence="6" key="1">
    <citation type="submission" date="2022-10" db="EMBL/GenBank/DDBJ databases">
        <title>Catenovulum adriacola sp. nov. isolated in the Harbour of Susak.</title>
        <authorList>
            <person name="Schoch T."/>
            <person name="Reich S.J."/>
            <person name="Stoeferle S."/>
            <person name="Flaiz M."/>
            <person name="Kazda M."/>
            <person name="Riedel C.U."/>
            <person name="Duerre P."/>
        </authorList>
    </citation>
    <scope>NUCLEOTIDE SEQUENCE</scope>
    <source>
        <strain evidence="6">TS8</strain>
    </source>
</reference>
<feature type="coiled-coil region" evidence="3">
    <location>
        <begin position="121"/>
        <end position="155"/>
    </location>
</feature>
<dbReference type="SMART" id="SM00267">
    <property type="entry name" value="GGDEF"/>
    <property type="match status" value="1"/>
</dbReference>
<dbReference type="Gene3D" id="3.30.70.270">
    <property type="match status" value="1"/>
</dbReference>
<keyword evidence="3" id="KW-0175">Coiled coil</keyword>
<dbReference type="RefSeq" id="WP_268073891.1">
    <property type="nucleotide sequence ID" value="NZ_CP109965.1"/>
</dbReference>
<evidence type="ECO:0000256" key="4">
    <source>
        <dbReference type="SAM" id="Phobius"/>
    </source>
</evidence>
<keyword evidence="4" id="KW-0472">Membrane</keyword>
<dbReference type="Pfam" id="PF25487">
    <property type="entry name" value="ETR1_N"/>
    <property type="match status" value="1"/>
</dbReference>
<organism evidence="6 7">
    <name type="scientific">Catenovulum adriaticum</name>
    <dbReference type="NCBI Taxonomy" id="2984846"/>
    <lineage>
        <taxon>Bacteria</taxon>
        <taxon>Pseudomonadati</taxon>
        <taxon>Pseudomonadota</taxon>
        <taxon>Gammaproteobacteria</taxon>
        <taxon>Alteromonadales</taxon>
        <taxon>Alteromonadaceae</taxon>
        <taxon>Catenovulum</taxon>
    </lineage>
</organism>
<dbReference type="EMBL" id="CP109965">
    <property type="protein sequence ID" value="WAJ69607.1"/>
    <property type="molecule type" value="Genomic_DNA"/>
</dbReference>
<dbReference type="CDD" id="cd01949">
    <property type="entry name" value="GGDEF"/>
    <property type="match status" value="1"/>
</dbReference>
<accession>A0ABY7AJ51</accession>
<dbReference type="InterPro" id="IPR050469">
    <property type="entry name" value="Diguanylate_Cyclase"/>
</dbReference>
<evidence type="ECO:0000256" key="3">
    <source>
        <dbReference type="SAM" id="Coils"/>
    </source>
</evidence>
<dbReference type="Proteomes" id="UP001163726">
    <property type="component" value="Chromosome"/>
</dbReference>
<dbReference type="Pfam" id="PF00990">
    <property type="entry name" value="GGDEF"/>
    <property type="match status" value="1"/>
</dbReference>
<sequence>MIERILDGSLMPHGQCLLWRADLLFLHLVGDFLTVLAYALIPGALVYFIFKREDLRFNWVSVLFAGFIAFCGLTHAIGLVNIWHGYYFIEGMVKLLTGVVSIVTAYMLWRLMPSFLSVPSIAMLKQRNHELESVRAELERANKTLEARVKQRTYELEKKANTDSVTGLSNRFSIIEKLQSNFFHFQRYKRTFSVLMIDIDHFKQVNDLHGHQVGDQVLEEVAKSIKKTCRQTDFIGRYGGEEFLVILPETGSEPATKLAQRIRANIEALPLSIDSHVTCSIGVAHIEPGLSQKTLVKQADEAMYSAKNSGRNKVVAYKSKI</sequence>
<evidence type="ECO:0000313" key="6">
    <source>
        <dbReference type="EMBL" id="WAJ69607.1"/>
    </source>
</evidence>
<protein>
    <recommendedName>
        <fullName evidence="1">diguanylate cyclase</fullName>
        <ecNumber evidence="1">2.7.7.65</ecNumber>
    </recommendedName>
</protein>
<keyword evidence="7" id="KW-1185">Reference proteome</keyword>
<feature type="transmembrane region" description="Helical" evidence="4">
    <location>
        <begin position="24"/>
        <end position="50"/>
    </location>
</feature>
<name>A0ABY7AJ51_9ALTE</name>
<dbReference type="InterPro" id="IPR000160">
    <property type="entry name" value="GGDEF_dom"/>
</dbReference>
<dbReference type="NCBIfam" id="TIGR00254">
    <property type="entry name" value="GGDEF"/>
    <property type="match status" value="1"/>
</dbReference>
<dbReference type="InterPro" id="IPR029787">
    <property type="entry name" value="Nucleotide_cyclase"/>
</dbReference>
<dbReference type="PANTHER" id="PTHR45138:SF9">
    <property type="entry name" value="DIGUANYLATE CYCLASE DGCM-RELATED"/>
    <property type="match status" value="1"/>
</dbReference>
<evidence type="ECO:0000259" key="5">
    <source>
        <dbReference type="PROSITE" id="PS50887"/>
    </source>
</evidence>
<dbReference type="InterPro" id="IPR043128">
    <property type="entry name" value="Rev_trsase/Diguanyl_cyclase"/>
</dbReference>
<evidence type="ECO:0000256" key="2">
    <source>
        <dbReference type="ARBA" id="ARBA00034247"/>
    </source>
</evidence>
<evidence type="ECO:0000313" key="7">
    <source>
        <dbReference type="Proteomes" id="UP001163726"/>
    </source>
</evidence>
<proteinExistence type="predicted"/>
<dbReference type="PANTHER" id="PTHR45138">
    <property type="entry name" value="REGULATORY COMPONENTS OF SENSORY TRANSDUCTION SYSTEM"/>
    <property type="match status" value="1"/>
</dbReference>
<keyword evidence="4" id="KW-1133">Transmembrane helix</keyword>